<evidence type="ECO:0000313" key="1">
    <source>
        <dbReference type="EMBL" id="KHG03050.1"/>
    </source>
</evidence>
<organism evidence="1 2">
    <name type="scientific">Gossypium arboreum</name>
    <name type="common">Tree cotton</name>
    <name type="synonym">Gossypium nanking</name>
    <dbReference type="NCBI Taxonomy" id="29729"/>
    <lineage>
        <taxon>Eukaryota</taxon>
        <taxon>Viridiplantae</taxon>
        <taxon>Streptophyta</taxon>
        <taxon>Embryophyta</taxon>
        <taxon>Tracheophyta</taxon>
        <taxon>Spermatophyta</taxon>
        <taxon>Magnoliopsida</taxon>
        <taxon>eudicotyledons</taxon>
        <taxon>Gunneridae</taxon>
        <taxon>Pentapetalae</taxon>
        <taxon>rosids</taxon>
        <taxon>malvids</taxon>
        <taxon>Malvales</taxon>
        <taxon>Malvaceae</taxon>
        <taxon>Malvoideae</taxon>
        <taxon>Gossypium</taxon>
    </lineage>
</organism>
<keyword evidence="2" id="KW-1185">Reference proteome</keyword>
<proteinExistence type="predicted"/>
<accession>A0A0B0MQK2</accession>
<sequence length="10" mass="1079">MCLGCVTHCL</sequence>
<gene>
    <name evidence="1" type="ORF">F383_28210</name>
</gene>
<reference evidence="2" key="1">
    <citation type="submission" date="2014-09" db="EMBL/GenBank/DDBJ databases">
        <authorList>
            <person name="Mudge J."/>
            <person name="Ramaraj T."/>
            <person name="Lindquist I.E."/>
            <person name="Bharti A.K."/>
            <person name="Sundararajan A."/>
            <person name="Cameron C.T."/>
            <person name="Woodward J.E."/>
            <person name="May G.D."/>
            <person name="Brubaker C."/>
            <person name="Broadhvest J."/>
            <person name="Wilkins T.A."/>
        </authorList>
    </citation>
    <scope>NUCLEOTIDE SEQUENCE</scope>
    <source>
        <strain evidence="2">cv. AKA8401</strain>
    </source>
</reference>
<name>A0A0B0MQK2_GOSAR</name>
<comment type="caution">
    <text evidence="1">The sequence shown here is derived from an EMBL/GenBank/DDBJ whole genome shotgun (WGS) entry which is preliminary data.</text>
</comment>
<dbReference type="EMBL" id="JRRC01319692">
    <property type="protein sequence ID" value="KHG03050.1"/>
    <property type="molecule type" value="Genomic_DNA"/>
</dbReference>
<protein>
    <submittedName>
        <fullName evidence="1">Uncharacterized protein</fullName>
    </submittedName>
</protein>
<dbReference type="Proteomes" id="UP000032142">
    <property type="component" value="Unassembled WGS sequence"/>
</dbReference>
<evidence type="ECO:0000313" key="2">
    <source>
        <dbReference type="Proteomes" id="UP000032142"/>
    </source>
</evidence>